<evidence type="ECO:0000313" key="8">
    <source>
        <dbReference type="EMBL" id="RDU38765.1"/>
    </source>
</evidence>
<feature type="transmembrane region" description="Helical" evidence="6">
    <location>
        <begin position="261"/>
        <end position="277"/>
    </location>
</feature>
<dbReference type="SUPFAM" id="SSF103481">
    <property type="entry name" value="Multidrug resistance efflux transporter EmrE"/>
    <property type="match status" value="2"/>
</dbReference>
<keyword evidence="5 6" id="KW-0472">Membrane</keyword>
<dbReference type="InterPro" id="IPR037185">
    <property type="entry name" value="EmrE-like"/>
</dbReference>
<evidence type="ECO:0000256" key="2">
    <source>
        <dbReference type="ARBA" id="ARBA00007362"/>
    </source>
</evidence>
<dbReference type="Proteomes" id="UP000257144">
    <property type="component" value="Unassembled WGS sequence"/>
</dbReference>
<evidence type="ECO:0000256" key="6">
    <source>
        <dbReference type="SAM" id="Phobius"/>
    </source>
</evidence>
<dbReference type="GO" id="GO:0016020">
    <property type="term" value="C:membrane"/>
    <property type="evidence" value="ECO:0007669"/>
    <property type="project" value="UniProtKB-SubCell"/>
</dbReference>
<feature type="transmembrane region" description="Helical" evidence="6">
    <location>
        <begin position="89"/>
        <end position="111"/>
    </location>
</feature>
<dbReference type="RefSeq" id="WP_115450680.1">
    <property type="nucleotide sequence ID" value="NZ_QNQT01000001.1"/>
</dbReference>
<protein>
    <submittedName>
        <fullName evidence="8">EamA family transporter</fullName>
    </submittedName>
</protein>
<dbReference type="Pfam" id="PF00892">
    <property type="entry name" value="EamA"/>
    <property type="match status" value="2"/>
</dbReference>
<keyword evidence="3 6" id="KW-0812">Transmembrane</keyword>
<evidence type="ECO:0000259" key="7">
    <source>
        <dbReference type="Pfam" id="PF00892"/>
    </source>
</evidence>
<feature type="transmembrane region" description="Helical" evidence="6">
    <location>
        <begin position="172"/>
        <end position="197"/>
    </location>
</feature>
<keyword evidence="9" id="KW-1185">Reference proteome</keyword>
<evidence type="ECO:0000256" key="1">
    <source>
        <dbReference type="ARBA" id="ARBA00004127"/>
    </source>
</evidence>
<name>A0A3D8GWE4_9BACI</name>
<feature type="transmembrane region" description="Helical" evidence="6">
    <location>
        <begin position="57"/>
        <end position="77"/>
    </location>
</feature>
<comment type="similarity">
    <text evidence="2">Belongs to the EamA transporter family.</text>
</comment>
<sequence length="279" mass="29846">MWFMGAILTTVCFGVNNAIFKWSTGKGYSKVLLQFFFYVTAFLLSLGYGMAAGGLKASFLSILLGAAIGILNANGNIQMSKAYEKGPASLTSPIISSNAVFPVLSAAIIFHEHISPMQWGGILIILSSVAAIQYTPVSGKGKSDYYAWIYRIVLAVLSFGTLGILMKLSSTMGISSISILVSMYGGGCIYLLIIILAGKERARQREMKLGAIIGLISIAGYSSYFFALKTGIASIVFPLISLNCLIVVFAGCILFKEKIRAYQLVGVLSAILGIVLIKI</sequence>
<evidence type="ECO:0000313" key="9">
    <source>
        <dbReference type="Proteomes" id="UP000257144"/>
    </source>
</evidence>
<dbReference type="InterPro" id="IPR000620">
    <property type="entry name" value="EamA_dom"/>
</dbReference>
<feature type="domain" description="EamA" evidence="7">
    <location>
        <begin position="2"/>
        <end position="132"/>
    </location>
</feature>
<organism evidence="8 9">
    <name type="scientific">Neobacillus piezotolerans</name>
    <dbReference type="NCBI Taxonomy" id="2259171"/>
    <lineage>
        <taxon>Bacteria</taxon>
        <taxon>Bacillati</taxon>
        <taxon>Bacillota</taxon>
        <taxon>Bacilli</taxon>
        <taxon>Bacillales</taxon>
        <taxon>Bacillaceae</taxon>
        <taxon>Neobacillus</taxon>
    </lineage>
</organism>
<comment type="caution">
    <text evidence="8">The sequence shown here is derived from an EMBL/GenBank/DDBJ whole genome shotgun (WGS) entry which is preliminary data.</text>
</comment>
<gene>
    <name evidence="8" type="ORF">DRW41_04185</name>
</gene>
<feature type="transmembrane region" description="Helical" evidence="6">
    <location>
        <begin position="148"/>
        <end position="166"/>
    </location>
</feature>
<dbReference type="AlphaFoldDB" id="A0A3D8GWE4"/>
<dbReference type="InterPro" id="IPR050638">
    <property type="entry name" value="AA-Vitamin_Transporters"/>
</dbReference>
<dbReference type="EMBL" id="QNQT01000001">
    <property type="protein sequence ID" value="RDU38765.1"/>
    <property type="molecule type" value="Genomic_DNA"/>
</dbReference>
<evidence type="ECO:0000256" key="3">
    <source>
        <dbReference type="ARBA" id="ARBA00022692"/>
    </source>
</evidence>
<dbReference type="PANTHER" id="PTHR32322">
    <property type="entry name" value="INNER MEMBRANE TRANSPORTER"/>
    <property type="match status" value="1"/>
</dbReference>
<evidence type="ECO:0000256" key="4">
    <source>
        <dbReference type="ARBA" id="ARBA00022989"/>
    </source>
</evidence>
<proteinExistence type="inferred from homology"/>
<feature type="transmembrane region" description="Helical" evidence="6">
    <location>
        <begin position="31"/>
        <end position="51"/>
    </location>
</feature>
<evidence type="ECO:0000256" key="5">
    <source>
        <dbReference type="ARBA" id="ARBA00023136"/>
    </source>
</evidence>
<comment type="subcellular location">
    <subcellularLocation>
        <location evidence="1">Endomembrane system</location>
        <topology evidence="1">Multi-pass membrane protein</topology>
    </subcellularLocation>
</comment>
<feature type="transmembrane region" description="Helical" evidence="6">
    <location>
        <begin position="117"/>
        <end position="136"/>
    </location>
</feature>
<feature type="transmembrane region" description="Helical" evidence="6">
    <location>
        <begin position="232"/>
        <end position="254"/>
    </location>
</feature>
<keyword evidence="4 6" id="KW-1133">Transmembrane helix</keyword>
<dbReference type="PANTHER" id="PTHR32322:SF2">
    <property type="entry name" value="EAMA DOMAIN-CONTAINING PROTEIN"/>
    <property type="match status" value="1"/>
</dbReference>
<feature type="transmembrane region" description="Helical" evidence="6">
    <location>
        <begin position="209"/>
        <end position="226"/>
    </location>
</feature>
<accession>A0A3D8GWE4</accession>
<dbReference type="OrthoDB" id="9806718at2"/>
<feature type="domain" description="EamA" evidence="7">
    <location>
        <begin position="148"/>
        <end position="277"/>
    </location>
</feature>
<dbReference type="Gene3D" id="1.10.3730.20">
    <property type="match status" value="1"/>
</dbReference>
<reference evidence="8 9" key="1">
    <citation type="submission" date="2018-07" db="EMBL/GenBank/DDBJ databases">
        <title>Bacillus sp. YLB-04 draft genome sequence.</title>
        <authorList>
            <person name="Yu L."/>
            <person name="Tang X."/>
        </authorList>
    </citation>
    <scope>NUCLEOTIDE SEQUENCE [LARGE SCALE GENOMIC DNA]</scope>
    <source>
        <strain evidence="8 9">YLB-04</strain>
    </source>
</reference>